<reference evidence="2" key="1">
    <citation type="submission" date="2015-11" db="EMBL/GenBank/DDBJ databases">
        <title>De novo transcriptome assembly of four potential Pierce s Disease insect vectors from Arizona vineyards.</title>
        <authorList>
            <person name="Tassone E.E."/>
        </authorList>
    </citation>
    <scope>NUCLEOTIDE SEQUENCE</scope>
</reference>
<feature type="region of interest" description="Disordered" evidence="1">
    <location>
        <begin position="21"/>
        <end position="53"/>
    </location>
</feature>
<dbReference type="AlphaFoldDB" id="A0A1B6L7T6"/>
<name>A0A1B6L7T6_9HEMI</name>
<sequence>QTMMIQQGSPNQLVSNQGMVFQQGPSNHQIPNQRKSPNQISTQPGLQLPQQVSTGTQYVSFGTPLQPITSMQNIGIPMQQQFSVSSPRVSEANMDQMLKGITMQQQQNIRPTTTQGNQLHLIQPQFAFSTSQIGASSVANPGSNIPPLTRIVQPQQPLNSQNLVINQTAQPYAMSQPLFVTSGMMTDTTSQFFQSSVLPQTGTQNSVIYIKTDQGFVRVPEYMAPMLNSQGTSVQK</sequence>
<accession>A0A1B6L7T6</accession>
<feature type="non-terminal residue" evidence="2">
    <location>
        <position position="1"/>
    </location>
</feature>
<organism evidence="2">
    <name type="scientific">Graphocephala atropunctata</name>
    <dbReference type="NCBI Taxonomy" id="36148"/>
    <lineage>
        <taxon>Eukaryota</taxon>
        <taxon>Metazoa</taxon>
        <taxon>Ecdysozoa</taxon>
        <taxon>Arthropoda</taxon>
        <taxon>Hexapoda</taxon>
        <taxon>Insecta</taxon>
        <taxon>Pterygota</taxon>
        <taxon>Neoptera</taxon>
        <taxon>Paraneoptera</taxon>
        <taxon>Hemiptera</taxon>
        <taxon>Auchenorrhyncha</taxon>
        <taxon>Membracoidea</taxon>
        <taxon>Cicadellidae</taxon>
        <taxon>Cicadellinae</taxon>
        <taxon>Cicadellini</taxon>
        <taxon>Graphocephala</taxon>
    </lineage>
</organism>
<dbReference type="EMBL" id="GEBQ01020393">
    <property type="protein sequence ID" value="JAT19584.1"/>
    <property type="molecule type" value="Transcribed_RNA"/>
</dbReference>
<proteinExistence type="predicted"/>
<evidence type="ECO:0000256" key="1">
    <source>
        <dbReference type="SAM" id="MobiDB-lite"/>
    </source>
</evidence>
<gene>
    <name evidence="2" type="ORF">g.7264</name>
</gene>
<protein>
    <submittedName>
        <fullName evidence="2">Uncharacterized protein</fullName>
    </submittedName>
</protein>
<evidence type="ECO:0000313" key="2">
    <source>
        <dbReference type="EMBL" id="JAT19584.1"/>
    </source>
</evidence>